<reference evidence="2" key="1">
    <citation type="submission" date="2023-03" db="EMBL/GenBank/DDBJ databases">
        <title>Massive genome expansion in bonnet fungi (Mycena s.s.) driven by repeated elements and novel gene families across ecological guilds.</title>
        <authorList>
            <consortium name="Lawrence Berkeley National Laboratory"/>
            <person name="Harder C.B."/>
            <person name="Miyauchi S."/>
            <person name="Viragh M."/>
            <person name="Kuo A."/>
            <person name="Thoen E."/>
            <person name="Andreopoulos B."/>
            <person name="Lu D."/>
            <person name="Skrede I."/>
            <person name="Drula E."/>
            <person name="Henrissat B."/>
            <person name="Morin E."/>
            <person name="Kohler A."/>
            <person name="Barry K."/>
            <person name="LaButti K."/>
            <person name="Morin E."/>
            <person name="Salamov A."/>
            <person name="Lipzen A."/>
            <person name="Mereny Z."/>
            <person name="Hegedus B."/>
            <person name="Baldrian P."/>
            <person name="Stursova M."/>
            <person name="Weitz H."/>
            <person name="Taylor A."/>
            <person name="Grigoriev I.V."/>
            <person name="Nagy L.G."/>
            <person name="Martin F."/>
            <person name="Kauserud H."/>
        </authorList>
    </citation>
    <scope>NUCLEOTIDE SEQUENCE</scope>
    <source>
        <strain evidence="2">CBHHK002</strain>
    </source>
</reference>
<comment type="caution">
    <text evidence="2">The sequence shown here is derived from an EMBL/GenBank/DDBJ whole genome shotgun (WGS) entry which is preliminary data.</text>
</comment>
<feature type="compositionally biased region" description="Acidic residues" evidence="1">
    <location>
        <begin position="92"/>
        <end position="101"/>
    </location>
</feature>
<feature type="compositionally biased region" description="Basic and acidic residues" evidence="1">
    <location>
        <begin position="45"/>
        <end position="91"/>
    </location>
</feature>
<feature type="compositionally biased region" description="Basic residues" evidence="1">
    <location>
        <begin position="316"/>
        <end position="325"/>
    </location>
</feature>
<feature type="compositionally biased region" description="Acidic residues" evidence="1">
    <location>
        <begin position="297"/>
        <end position="311"/>
    </location>
</feature>
<proteinExistence type="predicted"/>
<feature type="compositionally biased region" description="Low complexity" evidence="1">
    <location>
        <begin position="250"/>
        <end position="260"/>
    </location>
</feature>
<organism evidence="2 3">
    <name type="scientific">Mycena albidolilacea</name>
    <dbReference type="NCBI Taxonomy" id="1033008"/>
    <lineage>
        <taxon>Eukaryota</taxon>
        <taxon>Fungi</taxon>
        <taxon>Dikarya</taxon>
        <taxon>Basidiomycota</taxon>
        <taxon>Agaricomycotina</taxon>
        <taxon>Agaricomycetes</taxon>
        <taxon>Agaricomycetidae</taxon>
        <taxon>Agaricales</taxon>
        <taxon>Marasmiineae</taxon>
        <taxon>Mycenaceae</taxon>
        <taxon>Mycena</taxon>
    </lineage>
</organism>
<evidence type="ECO:0000313" key="3">
    <source>
        <dbReference type="Proteomes" id="UP001218218"/>
    </source>
</evidence>
<feature type="compositionally biased region" description="Gly residues" evidence="1">
    <location>
        <begin position="279"/>
        <end position="291"/>
    </location>
</feature>
<keyword evidence="3" id="KW-1185">Reference proteome</keyword>
<feature type="region of interest" description="Disordered" evidence="1">
    <location>
        <begin position="37"/>
        <end position="102"/>
    </location>
</feature>
<dbReference type="EMBL" id="JARIHO010000040">
    <property type="protein sequence ID" value="KAJ7327923.1"/>
    <property type="molecule type" value="Genomic_DNA"/>
</dbReference>
<accession>A0AAD7EID5</accession>
<gene>
    <name evidence="2" type="ORF">DFH08DRAFT_816089</name>
</gene>
<name>A0AAD7EID5_9AGAR</name>
<dbReference type="AlphaFoldDB" id="A0AAD7EID5"/>
<feature type="region of interest" description="Disordered" evidence="1">
    <location>
        <begin position="214"/>
        <end position="325"/>
    </location>
</feature>
<evidence type="ECO:0000313" key="2">
    <source>
        <dbReference type="EMBL" id="KAJ7327923.1"/>
    </source>
</evidence>
<dbReference type="Proteomes" id="UP001218218">
    <property type="component" value="Unassembled WGS sequence"/>
</dbReference>
<sequence length="325" mass="35548">MHGTVCIVLSVPPRHVSAPRQRRATARSPNSLFCLITTPSNVTTTKDKENRHKSSRGKSESSHKSSRKSTGDVARKGRALRDNNHSRRLPVEEQDTGDVDGDTALRARVRQLEATLATTQSRLETAEDLIEQGAAPDSEDGNTETIPHPDKLYAVTMKELKALLKMDKLRWNAMRVFTRHRLHAGDLCPELVWKKQDTLVLGVISHRPNTYVGRKAVERRRRRATPLSPTSLGRESPHPPTPGPSRRRSTSPTSPTTAPRVPKPRPLQRATDSDSGPDSGSGSGTGAGSGSQSGSNDDNEDDMVLAGDENDDGHGRGKRRPNNPE</sequence>
<protein>
    <submittedName>
        <fullName evidence="2">Uncharacterized protein</fullName>
    </submittedName>
</protein>
<evidence type="ECO:0000256" key="1">
    <source>
        <dbReference type="SAM" id="MobiDB-lite"/>
    </source>
</evidence>